<dbReference type="AlphaFoldDB" id="A0A2G5SW27"/>
<proteinExistence type="predicted"/>
<evidence type="ECO:0000313" key="3">
    <source>
        <dbReference type="Proteomes" id="UP000230233"/>
    </source>
</evidence>
<dbReference type="EMBL" id="PDUG01000006">
    <property type="protein sequence ID" value="PIC19109.1"/>
    <property type="molecule type" value="Genomic_DNA"/>
</dbReference>
<feature type="compositionally biased region" description="Basic and acidic residues" evidence="1">
    <location>
        <begin position="158"/>
        <end position="172"/>
    </location>
</feature>
<feature type="compositionally biased region" description="Acidic residues" evidence="1">
    <location>
        <begin position="173"/>
        <end position="184"/>
    </location>
</feature>
<evidence type="ECO:0000313" key="2">
    <source>
        <dbReference type="EMBL" id="PIC19109.1"/>
    </source>
</evidence>
<protein>
    <submittedName>
        <fullName evidence="2">Uncharacterized protein</fullName>
    </submittedName>
</protein>
<feature type="region of interest" description="Disordered" evidence="1">
    <location>
        <begin position="71"/>
        <end position="91"/>
    </location>
</feature>
<reference evidence="3" key="1">
    <citation type="submission" date="2017-10" db="EMBL/GenBank/DDBJ databases">
        <title>Rapid genome shrinkage in a self-fertile nematode reveals novel sperm competition proteins.</title>
        <authorList>
            <person name="Yin D."/>
            <person name="Schwarz E.M."/>
            <person name="Thomas C.G."/>
            <person name="Felde R.L."/>
            <person name="Korf I.F."/>
            <person name="Cutter A.D."/>
            <person name="Schartner C.M."/>
            <person name="Ralston E.J."/>
            <person name="Meyer B.J."/>
            <person name="Haag E.S."/>
        </authorList>
    </citation>
    <scope>NUCLEOTIDE SEQUENCE [LARGE SCALE GENOMIC DNA]</scope>
    <source>
        <strain evidence="3">JU1422</strain>
    </source>
</reference>
<accession>A0A2G5SW27</accession>
<feature type="region of interest" description="Disordered" evidence="1">
    <location>
        <begin position="107"/>
        <end position="197"/>
    </location>
</feature>
<dbReference type="Proteomes" id="UP000230233">
    <property type="component" value="Chromosome X"/>
</dbReference>
<feature type="compositionally biased region" description="Basic residues" evidence="1">
    <location>
        <begin position="136"/>
        <end position="145"/>
    </location>
</feature>
<name>A0A2G5SW27_9PELO</name>
<sequence length="197" mass="22743">MTLSNQGQHDTMPTGEMGKISALYSVIYNVNRNPYKRVSLLNSHSAAPCNSSINYDDLDNADHQVFMVPNKKRNSKSTQQTTPKCQPRKHKTALCCEKKTKIDTNPKISKRKLFEQDSSEDEDIENGRPGTSSQKNNKKMKKGAKMNKLMPIKRIVRKNYEEYKDSDNSDWKNDEDDEDYLEPVDDWKENDSEVDFV</sequence>
<keyword evidence="3" id="KW-1185">Reference proteome</keyword>
<comment type="caution">
    <text evidence="2">The sequence shown here is derived from an EMBL/GenBank/DDBJ whole genome shotgun (WGS) entry which is preliminary data.</text>
</comment>
<gene>
    <name evidence="2" type="primary">Cnig_chr_X.g24767</name>
    <name evidence="2" type="ORF">B9Z55_024767</name>
</gene>
<evidence type="ECO:0000256" key="1">
    <source>
        <dbReference type="SAM" id="MobiDB-lite"/>
    </source>
</evidence>
<organism evidence="2 3">
    <name type="scientific">Caenorhabditis nigoni</name>
    <dbReference type="NCBI Taxonomy" id="1611254"/>
    <lineage>
        <taxon>Eukaryota</taxon>
        <taxon>Metazoa</taxon>
        <taxon>Ecdysozoa</taxon>
        <taxon>Nematoda</taxon>
        <taxon>Chromadorea</taxon>
        <taxon>Rhabditida</taxon>
        <taxon>Rhabditina</taxon>
        <taxon>Rhabditomorpha</taxon>
        <taxon>Rhabditoidea</taxon>
        <taxon>Rhabditidae</taxon>
        <taxon>Peloderinae</taxon>
        <taxon>Caenorhabditis</taxon>
    </lineage>
</organism>